<dbReference type="Proteomes" id="UP000053599">
    <property type="component" value="Unassembled WGS sequence"/>
</dbReference>
<accession>A0A0D1W1P5</accession>
<dbReference type="Pfam" id="PF12770">
    <property type="entry name" value="CHAT"/>
    <property type="match status" value="1"/>
</dbReference>
<name>A0A0D1W1P5_9EURO</name>
<dbReference type="EMBL" id="KN846952">
    <property type="protein sequence ID" value="KIV82695.1"/>
    <property type="molecule type" value="Genomic_DNA"/>
</dbReference>
<dbReference type="InterPro" id="IPR024983">
    <property type="entry name" value="CHAT_dom"/>
</dbReference>
<protein>
    <recommendedName>
        <fullName evidence="1">CHAT domain-containing protein</fullName>
    </recommendedName>
</protein>
<dbReference type="OrthoDB" id="9991317at2759"/>
<dbReference type="AlphaFoldDB" id="A0A0D1W1P5"/>
<dbReference type="HOGENOM" id="CLU_290708_0_0_1"/>
<reference evidence="2 3" key="1">
    <citation type="submission" date="2015-01" db="EMBL/GenBank/DDBJ databases">
        <title>The Genome Sequence of Exophiala sideris CBS121828.</title>
        <authorList>
            <consortium name="The Broad Institute Genomics Platform"/>
            <person name="Cuomo C."/>
            <person name="de Hoog S."/>
            <person name="Gorbushina A."/>
            <person name="Stielow B."/>
            <person name="Teixiera M."/>
            <person name="Abouelleil A."/>
            <person name="Chapman S.B."/>
            <person name="Priest M."/>
            <person name="Young S.K."/>
            <person name="Wortman J."/>
            <person name="Nusbaum C."/>
            <person name="Birren B."/>
        </authorList>
    </citation>
    <scope>NUCLEOTIDE SEQUENCE [LARGE SCALE GENOMIC DNA]</scope>
    <source>
        <strain evidence="2 3">CBS 121828</strain>
    </source>
</reference>
<gene>
    <name evidence="2" type="ORF">PV11_04786</name>
</gene>
<feature type="domain" description="CHAT" evidence="1">
    <location>
        <begin position="934"/>
        <end position="1235"/>
    </location>
</feature>
<evidence type="ECO:0000259" key="1">
    <source>
        <dbReference type="Pfam" id="PF12770"/>
    </source>
</evidence>
<evidence type="ECO:0000313" key="2">
    <source>
        <dbReference type="EMBL" id="KIV82695.1"/>
    </source>
</evidence>
<evidence type="ECO:0000313" key="3">
    <source>
        <dbReference type="Proteomes" id="UP000053599"/>
    </source>
</evidence>
<proteinExistence type="predicted"/>
<sequence length="1267" mass="141392">MSGQEIVGTARRTIQQLRSLGAWDEGHEYITGLPEVVRSHKQVIIEAAQLYLMQGHYARAWDMCEPTHKRLSSLATLQEPLRRELNAETICLWLLSAYISISRHGKIATALDLADRLRDLVADDVFTQRVQSSTSADLASKGVGHTDFTEHTLSAPIMETRAAAHCRGCHGVSEIRILIQFWLWKILLCAAEQGFLDEVPTKREAASKLDEIRLWTLEHDRLREARYITYAQIGLLKDTESDMECLRQLLASVRNSPAMKVEEAQTHLDLARCLLNLERDVADPTVSEHLNRAATLFTEVRHTYGMLDLKDMQLTQIRGSLILEEFLKRKIELGDAYFEKHCYQQGIKCLIFAIPVSHELGHVQDETTKMIEHAQKEIRKVGATFQEQALFVCAVAQTLVRAPEYGYGRKSLEDYLSRLPEETGPIIEVQLRTSMSMASANSGNTDEAARQAEMAFEAALKTPSYDERSAAAFLLAVSRIRQATALGNKSVAMLALSNASILLRLWASLDKVMGCHIQAADKFAWLASVELQANMLVGDELALERLDRWLDEARQISNIHDIVSEKVYEMEILRAARLQDYDTPVRIARERLDVAKAVSASSHFHRAQHSTQLSICLYRRFCARARTMGQLSANQRETVAKDYSESIQQANEAYSLYSKAGGSEMIITSLNYLFDLLSEFPFDNMVDILKSWLEEATKIENFCDAMRRSVAMTFNVQSLLEKRMIISGKQYRKLYDNAFEACKKIDDAAAAWLWVQKSKARSLSDVFGIRAVLPVSLLASIQADSGAYALFEKERLLGAAALEKGPLEYLNARRLTEEVQVLMKEHPLLRQVLDLREGAFNIGFSQEALSESLALSGATSEDIKYVEWYVPHETSSETKIILLVRALDGSTIMRELSITTGSIESWIKRRLVYPREARAPLGESSARARLRELAPLVSDLGQLTTEEDLLILSPSGVLNCLPIHALPVGDKTLIERNPIVYSSNSAIFGHAQMRAVSQATNPSHPTERASLLSVYESDGIQGRAERDAIYKHANEVSKMMAFHIRTGDEASKSSFKEAASSSDWIHYHGHALFDKRDVLRSCLVLAGGLEEAQASADTTHLSATEASNASRNLTVADIFEVDMHVSAPHVTVMACDSGTQDIAAGNEPLGIIPALLYAGATSVVGALWPVESAAARRFSELFYSHLRVQRDASPRKKVMVLNLAQALRSSVCEMMRRENVDTKVPLHWAPYVLYGCWFRGFQPSSTAECSKFMGGSTEFAMSPEGTL</sequence>
<dbReference type="STRING" id="1016849.A0A0D1W1P5"/>
<organism evidence="2 3">
    <name type="scientific">Exophiala sideris</name>
    <dbReference type="NCBI Taxonomy" id="1016849"/>
    <lineage>
        <taxon>Eukaryota</taxon>
        <taxon>Fungi</taxon>
        <taxon>Dikarya</taxon>
        <taxon>Ascomycota</taxon>
        <taxon>Pezizomycotina</taxon>
        <taxon>Eurotiomycetes</taxon>
        <taxon>Chaetothyriomycetidae</taxon>
        <taxon>Chaetothyriales</taxon>
        <taxon>Herpotrichiellaceae</taxon>
        <taxon>Exophiala</taxon>
    </lineage>
</organism>